<protein>
    <submittedName>
        <fullName evidence="1">Uncharacterized protein</fullName>
    </submittedName>
</protein>
<dbReference type="EMBL" id="UIDG01000334">
    <property type="protein sequence ID" value="SUS07226.1"/>
    <property type="molecule type" value="Genomic_DNA"/>
</dbReference>
<dbReference type="AlphaFoldDB" id="A0A380TG05"/>
<evidence type="ECO:0000313" key="1">
    <source>
        <dbReference type="EMBL" id="SUS07226.1"/>
    </source>
</evidence>
<organism evidence="1">
    <name type="scientific">metagenome</name>
    <dbReference type="NCBI Taxonomy" id="256318"/>
    <lineage>
        <taxon>unclassified sequences</taxon>
        <taxon>metagenomes</taxon>
    </lineage>
</organism>
<gene>
    <name evidence="1" type="ORF">DF3PB_40023</name>
</gene>
<sequence length="127" mass="14851">MERAPLRKPKLYFDAGAIPSHVTFDDGKDQRRNLPWMHYVEARWDYAEPDTIKIEIGDWLVMVRGHNLAPLFLAIEEHTLVRVRAQPELQADREHEADTFAVEIRFAKPLASNEGKRRGQIEFDLDR</sequence>
<name>A0A380TG05_9ZZZZ</name>
<reference evidence="1" key="1">
    <citation type="submission" date="2018-07" db="EMBL/GenBank/DDBJ databases">
        <authorList>
            <person name="Quirk P.G."/>
            <person name="Krulwich T.A."/>
        </authorList>
    </citation>
    <scope>NUCLEOTIDE SEQUENCE</scope>
</reference>
<accession>A0A380TG05</accession>
<proteinExistence type="predicted"/>